<reference evidence="2 3" key="1">
    <citation type="submission" date="2018-08" db="EMBL/GenBank/DDBJ databases">
        <title>Genomic Encyclopedia of Type Strains, Phase IV (KMG-IV): sequencing the most valuable type-strain genomes for metagenomic binning, comparative biology and taxonomic classification.</title>
        <authorList>
            <person name="Goeker M."/>
        </authorList>
    </citation>
    <scope>NUCLEOTIDE SEQUENCE [LARGE SCALE GENOMIC DNA]</scope>
    <source>
        <strain evidence="2 3">DSM 25527</strain>
    </source>
</reference>
<evidence type="ECO:0000313" key="2">
    <source>
        <dbReference type="EMBL" id="RIA46375.1"/>
    </source>
</evidence>
<dbReference type="AlphaFoldDB" id="A0A397PGI6"/>
<evidence type="ECO:0000313" key="3">
    <source>
        <dbReference type="Proteomes" id="UP000266568"/>
    </source>
</evidence>
<dbReference type="Proteomes" id="UP000266568">
    <property type="component" value="Unassembled WGS sequence"/>
</dbReference>
<dbReference type="PANTHER" id="PTHR43883">
    <property type="entry name" value="SLR0207 PROTEIN"/>
    <property type="match status" value="1"/>
</dbReference>
<comment type="caution">
    <text evidence="2">The sequence shown here is derived from an EMBL/GenBank/DDBJ whole genome shotgun (WGS) entry which is preliminary data.</text>
</comment>
<dbReference type="InterPro" id="IPR011009">
    <property type="entry name" value="Kinase-like_dom_sf"/>
</dbReference>
<feature type="domain" description="Aminoglycoside phosphotransferase" evidence="1">
    <location>
        <begin position="104"/>
        <end position="279"/>
    </location>
</feature>
<dbReference type="OrthoDB" id="9810277at2"/>
<dbReference type="Pfam" id="PF13671">
    <property type="entry name" value="AAA_33"/>
    <property type="match status" value="1"/>
</dbReference>
<dbReference type="SUPFAM" id="SSF56112">
    <property type="entry name" value="Protein kinase-like (PK-like)"/>
    <property type="match status" value="1"/>
</dbReference>
<accession>A0A397PGI6</accession>
<proteinExistence type="predicted"/>
<dbReference type="PANTHER" id="PTHR43883:SF1">
    <property type="entry name" value="GLUCONOKINASE"/>
    <property type="match status" value="1"/>
</dbReference>
<dbReference type="InterPro" id="IPR027417">
    <property type="entry name" value="P-loop_NTPase"/>
</dbReference>
<dbReference type="SUPFAM" id="SSF52540">
    <property type="entry name" value="P-loop containing nucleoside triphosphate hydrolases"/>
    <property type="match status" value="1"/>
</dbReference>
<name>A0A397PGI6_9SPHN</name>
<dbReference type="EMBL" id="QXDC01000002">
    <property type="protein sequence ID" value="RIA46375.1"/>
    <property type="molecule type" value="Genomic_DNA"/>
</dbReference>
<protein>
    <recommendedName>
        <fullName evidence="1">Aminoglycoside phosphotransferase domain-containing protein</fullName>
    </recommendedName>
</protein>
<dbReference type="InterPro" id="IPR002575">
    <property type="entry name" value="Aminoglycoside_PTrfase"/>
</dbReference>
<dbReference type="RefSeq" id="WP_119034599.1">
    <property type="nucleotide sequence ID" value="NZ_QXDC01000002.1"/>
</dbReference>
<evidence type="ECO:0000259" key="1">
    <source>
        <dbReference type="Pfam" id="PF01636"/>
    </source>
</evidence>
<organism evidence="2 3">
    <name type="scientific">Hephaestia caeni</name>
    <dbReference type="NCBI Taxonomy" id="645617"/>
    <lineage>
        <taxon>Bacteria</taxon>
        <taxon>Pseudomonadati</taxon>
        <taxon>Pseudomonadota</taxon>
        <taxon>Alphaproteobacteria</taxon>
        <taxon>Sphingomonadales</taxon>
        <taxon>Sphingomonadaceae</taxon>
        <taxon>Hephaestia</taxon>
    </lineage>
</organism>
<sequence length="518" mass="55783">MAETVDKSGADLAEWLASGAAFESSGKSSGSVTRIDTHAASIFLVGETAWKIKRPVDLGYLDFSTPDKRQTALEAELKLNRRTAPSLYKAVHPITRDSAGRFAIDGEGEPLDWILEMQRFPDGALWSDLADRHALDEAALNKLADALVGFHSNAPIAWPGDGAERIRGIVAGNAEAIAHYPDILDPLAAAELTARLDRLIESNSALFDARGKAGRIRHVHGDLHLANIATIDSKPTPFDCLEFDAELATTDVLYDLAFLLMDLWQRGLRHEANLVFNRYLDHSPEDEGAIGLLPLFMSVRASIRAHVTAARAKRDGHNNGTGEEAAHYLELAERLIAGEPARLIAIGGLSGTGKSTLARTLGADIGRAPGARILRSDVLRKRLAGVLSDTPLPAAGYTAEASREVYMALGRLARAALATGHGVIADAVFGMPEERDAIEEVAARVDCHFAGLWLELPEGERITRVERRKSDASDANAGVVRAQSKNLTSRPANWLTLTSEGPLDSLSDKARTLLGLTM</sequence>
<dbReference type="InterPro" id="IPR052732">
    <property type="entry name" value="Cell-binding_unc_protein"/>
</dbReference>
<dbReference type="Gene3D" id="3.90.1200.10">
    <property type="match status" value="1"/>
</dbReference>
<dbReference type="Gene3D" id="3.40.50.300">
    <property type="entry name" value="P-loop containing nucleotide triphosphate hydrolases"/>
    <property type="match status" value="1"/>
</dbReference>
<dbReference type="Pfam" id="PF01636">
    <property type="entry name" value="APH"/>
    <property type="match status" value="1"/>
</dbReference>
<keyword evidence="3" id="KW-1185">Reference proteome</keyword>
<gene>
    <name evidence="2" type="ORF">DFR49_0916</name>
</gene>